<name>A0AAV4DMA4_9GAST</name>
<keyword evidence="2" id="KW-1185">Reference proteome</keyword>
<evidence type="ECO:0000313" key="1">
    <source>
        <dbReference type="EMBL" id="GFO45188.1"/>
    </source>
</evidence>
<evidence type="ECO:0008006" key="3">
    <source>
        <dbReference type="Google" id="ProtNLM"/>
    </source>
</evidence>
<reference evidence="1 2" key="1">
    <citation type="journal article" date="2021" name="Elife">
        <title>Chloroplast acquisition without the gene transfer in kleptoplastic sea slugs, Plakobranchus ocellatus.</title>
        <authorList>
            <person name="Maeda T."/>
            <person name="Takahashi S."/>
            <person name="Yoshida T."/>
            <person name="Shimamura S."/>
            <person name="Takaki Y."/>
            <person name="Nagai Y."/>
            <person name="Toyoda A."/>
            <person name="Suzuki Y."/>
            <person name="Arimoto A."/>
            <person name="Ishii H."/>
            <person name="Satoh N."/>
            <person name="Nishiyama T."/>
            <person name="Hasebe M."/>
            <person name="Maruyama T."/>
            <person name="Minagawa J."/>
            <person name="Obokata J."/>
            <person name="Shigenobu S."/>
        </authorList>
    </citation>
    <scope>NUCLEOTIDE SEQUENCE [LARGE SCALE GENOMIC DNA]</scope>
</reference>
<protein>
    <recommendedName>
        <fullName evidence="3">RNase H type-1 domain-containing protein</fullName>
    </recommendedName>
</protein>
<dbReference type="InterPro" id="IPR036397">
    <property type="entry name" value="RNaseH_sf"/>
</dbReference>
<dbReference type="InterPro" id="IPR012337">
    <property type="entry name" value="RNaseH-like_sf"/>
</dbReference>
<proteinExistence type="predicted"/>
<accession>A0AAV4DMA4</accession>
<comment type="caution">
    <text evidence="1">The sequence shown here is derived from an EMBL/GenBank/DDBJ whole genome shotgun (WGS) entry which is preliminary data.</text>
</comment>
<sequence length="125" mass="14343">MSFLLTALNWRKRLQPQPIFPECQDYSRTACLKDRFSAFSPELEGISEIKKKFKVKDIRRLYNLIPKFPPYVHISFVWIPAHVGIRGNENVDILAKAGLNGASSSEKLKPNLKPKVKCIRSHHLA</sequence>
<gene>
    <name evidence="1" type="ORF">PoB_007169300</name>
</gene>
<dbReference type="SUPFAM" id="SSF53098">
    <property type="entry name" value="Ribonuclease H-like"/>
    <property type="match status" value="1"/>
</dbReference>
<organism evidence="1 2">
    <name type="scientific">Plakobranchus ocellatus</name>
    <dbReference type="NCBI Taxonomy" id="259542"/>
    <lineage>
        <taxon>Eukaryota</taxon>
        <taxon>Metazoa</taxon>
        <taxon>Spiralia</taxon>
        <taxon>Lophotrochozoa</taxon>
        <taxon>Mollusca</taxon>
        <taxon>Gastropoda</taxon>
        <taxon>Heterobranchia</taxon>
        <taxon>Euthyneura</taxon>
        <taxon>Panpulmonata</taxon>
        <taxon>Sacoglossa</taxon>
        <taxon>Placobranchoidea</taxon>
        <taxon>Plakobranchidae</taxon>
        <taxon>Plakobranchus</taxon>
    </lineage>
</organism>
<dbReference type="AlphaFoldDB" id="A0AAV4DMA4"/>
<dbReference type="GO" id="GO:0003676">
    <property type="term" value="F:nucleic acid binding"/>
    <property type="evidence" value="ECO:0007669"/>
    <property type="project" value="InterPro"/>
</dbReference>
<dbReference type="EMBL" id="BLXT01008021">
    <property type="protein sequence ID" value="GFO45188.1"/>
    <property type="molecule type" value="Genomic_DNA"/>
</dbReference>
<evidence type="ECO:0000313" key="2">
    <source>
        <dbReference type="Proteomes" id="UP000735302"/>
    </source>
</evidence>
<dbReference type="Gene3D" id="3.30.420.10">
    <property type="entry name" value="Ribonuclease H-like superfamily/Ribonuclease H"/>
    <property type="match status" value="1"/>
</dbReference>
<dbReference type="Proteomes" id="UP000735302">
    <property type="component" value="Unassembled WGS sequence"/>
</dbReference>